<comment type="caution">
    <text evidence="1">The sequence shown here is derived from an EMBL/GenBank/DDBJ whole genome shotgun (WGS) entry which is preliminary data.</text>
</comment>
<dbReference type="AlphaFoldDB" id="A0A2A7SFC3"/>
<sequence>MSVRHLIIIAAGSWLPRALGAWAVLSGLLQLARAARRGRRAEPPWNALAGGARSVLAGVLLSSEAVGAIYFLIAGWWWAVEGLRRRRAGTS</sequence>
<organism evidence="1 2">
    <name type="scientific">Burkholderia gladioli</name>
    <name type="common">Pseudomonas marginata</name>
    <name type="synonym">Phytomonas marginata</name>
    <dbReference type="NCBI Taxonomy" id="28095"/>
    <lineage>
        <taxon>Bacteria</taxon>
        <taxon>Pseudomonadati</taxon>
        <taxon>Pseudomonadota</taxon>
        <taxon>Betaproteobacteria</taxon>
        <taxon>Burkholderiales</taxon>
        <taxon>Burkholderiaceae</taxon>
        <taxon>Burkholderia</taxon>
    </lineage>
</organism>
<gene>
    <name evidence="1" type="ORF">CRM94_08175</name>
</gene>
<dbReference type="OMA" id="WWWAVEG"/>
<dbReference type="RefSeq" id="WP_013689847.1">
    <property type="nucleotide sequence ID" value="NZ_CADEPO010000009.1"/>
</dbReference>
<dbReference type="InterPro" id="IPR005325">
    <property type="entry name" value="DUF308_memb"/>
</dbReference>
<proteinExistence type="predicted"/>
<evidence type="ECO:0000313" key="2">
    <source>
        <dbReference type="Proteomes" id="UP000220629"/>
    </source>
</evidence>
<name>A0A2A7SFC3_BURGA</name>
<dbReference type="Proteomes" id="UP000220629">
    <property type="component" value="Unassembled WGS sequence"/>
</dbReference>
<evidence type="ECO:0000313" key="1">
    <source>
        <dbReference type="EMBL" id="PEH42119.1"/>
    </source>
</evidence>
<reference evidence="2" key="1">
    <citation type="submission" date="2017-09" db="EMBL/GenBank/DDBJ databases">
        <title>FDA dAtabase for Regulatory Grade micrObial Sequences (FDA-ARGOS): Supporting development and validation of Infectious Disease Dx tests.</title>
        <authorList>
            <person name="Minogue T."/>
            <person name="Wolcott M."/>
            <person name="Wasieloski L."/>
            <person name="Aguilar W."/>
            <person name="Moore D."/>
            <person name="Tallon L."/>
            <person name="Sadzewicz L."/>
            <person name="Ott S."/>
            <person name="Zhao X."/>
            <person name="Nagaraj S."/>
            <person name="Vavikolanu K."/>
            <person name="Aluvathingal J."/>
            <person name="Nadendla S."/>
            <person name="Sichtig H."/>
        </authorList>
    </citation>
    <scope>NUCLEOTIDE SEQUENCE [LARGE SCALE GENOMIC DNA]</scope>
    <source>
        <strain evidence="2">FDAARGOS_390</strain>
    </source>
</reference>
<protein>
    <submittedName>
        <fullName evidence="1">Uncharacterized protein</fullName>
    </submittedName>
</protein>
<dbReference type="EMBL" id="PDDY01000001">
    <property type="protein sequence ID" value="PEH42119.1"/>
    <property type="molecule type" value="Genomic_DNA"/>
</dbReference>
<accession>A0A2A7SFC3</accession>
<dbReference type="Pfam" id="PF03729">
    <property type="entry name" value="DUF308"/>
    <property type="match status" value="1"/>
</dbReference>